<evidence type="ECO:0000256" key="7">
    <source>
        <dbReference type="ARBA" id="ARBA00023136"/>
    </source>
</evidence>
<dbReference type="Gene3D" id="1.20.1240.10">
    <property type="entry name" value="Photosystem I PsaL, reaction centre subunit XI"/>
    <property type="match status" value="1"/>
</dbReference>
<name>A0AAP0DFS1_9ASTR</name>
<dbReference type="GO" id="GO:0015979">
    <property type="term" value="P:photosynthesis"/>
    <property type="evidence" value="ECO:0007669"/>
    <property type="project" value="UniProtKB-KW"/>
</dbReference>
<evidence type="ECO:0000256" key="2">
    <source>
        <dbReference type="ARBA" id="ARBA00008820"/>
    </source>
</evidence>
<dbReference type="InterPro" id="IPR022980">
    <property type="entry name" value="PSI_suXI"/>
</dbReference>
<evidence type="ECO:0000256" key="1">
    <source>
        <dbReference type="ARBA" id="ARBA00004141"/>
    </source>
</evidence>
<dbReference type="PANTHER" id="PTHR34803:SF2">
    <property type="entry name" value="PHOTOSYSTEM I REACTION CENTER SUBUNIT XI, CHLOROPLASTIC"/>
    <property type="match status" value="1"/>
</dbReference>
<dbReference type="InterPro" id="IPR036592">
    <property type="entry name" value="PSI_PsaL_sf"/>
</dbReference>
<comment type="subcellular location">
    <subcellularLocation>
        <location evidence="1">Membrane</location>
        <topology evidence="1">Multi-pass membrane protein</topology>
    </subcellularLocation>
</comment>
<keyword evidence="4" id="KW-0812">Transmembrane</keyword>
<dbReference type="PANTHER" id="PTHR34803">
    <property type="entry name" value="PHOTOSYSTEM I REACTION CENTER SUBUNIT XI, CHLOROPLASTIC"/>
    <property type="match status" value="1"/>
</dbReference>
<reference evidence="10 11" key="1">
    <citation type="submission" date="2024-04" db="EMBL/GenBank/DDBJ databases">
        <title>The reference genome of an endangered Asteraceae, Deinandra increscens subsp. villosa, native to the Central Coast of California.</title>
        <authorList>
            <person name="Guilliams M."/>
            <person name="Hasenstab-Lehman K."/>
            <person name="Meyer R."/>
            <person name="Mcevoy S."/>
        </authorList>
    </citation>
    <scope>NUCLEOTIDE SEQUENCE [LARGE SCALE GENOMIC DNA]</scope>
    <source>
        <tissue evidence="10">Leaf</tissue>
    </source>
</reference>
<sequence length="322" mass="34860">MCAEYYGVSIDGQMEGNNLMVCKSLILAVSAMLAGEKLSKNPLPDNEVKQAIELLERAGKSTYQVIQPINSDPFIGSLETPVTSSPLIAWYLSNLLGYRTAVNPLLRGIEVGLAHGFFLVGPFEKARPLRNTEYAGAAGSLAAGGLVDLADNRLTGSIPVSNGSTPGLDMLIHTKHFHFGGNMLSGPIPQRLFNSNMTLIHVLFENNRLTGTIPNTLGLVNSLEVIWLDRNFLTGNVPSNINNLTGLFEMFLSNNQLTDLVPNLTGLNVLNYLDLSNNTFDPSSIPSWFSTLQSLTTLKMSSTNLVGQLPAALFNIPQLQNV</sequence>
<dbReference type="SUPFAM" id="SSF52058">
    <property type="entry name" value="L domain-like"/>
    <property type="match status" value="1"/>
</dbReference>
<keyword evidence="7" id="KW-0472">Membrane</keyword>
<protein>
    <recommendedName>
        <fullName evidence="8">PSI subunit V</fullName>
    </recommendedName>
</protein>
<comment type="caution">
    <text evidence="10">The sequence shown here is derived from an EMBL/GenBank/DDBJ whole genome shotgun (WGS) entry which is preliminary data.</text>
</comment>
<dbReference type="Pfam" id="PF02605">
    <property type="entry name" value="PsaL"/>
    <property type="match status" value="1"/>
</dbReference>
<dbReference type="GO" id="GO:0009535">
    <property type="term" value="C:chloroplast thylakoid membrane"/>
    <property type="evidence" value="ECO:0007669"/>
    <property type="project" value="TreeGrafter"/>
</dbReference>
<dbReference type="SUPFAM" id="SSF81568">
    <property type="entry name" value="Photosystem I reaction center subunit XI, PsaL"/>
    <property type="match status" value="1"/>
</dbReference>
<evidence type="ECO:0000313" key="11">
    <source>
        <dbReference type="Proteomes" id="UP001408789"/>
    </source>
</evidence>
<evidence type="ECO:0000256" key="5">
    <source>
        <dbReference type="ARBA" id="ARBA00022836"/>
    </source>
</evidence>
<dbReference type="Gene3D" id="3.80.10.10">
    <property type="entry name" value="Ribonuclease Inhibitor"/>
    <property type="match status" value="2"/>
</dbReference>
<evidence type="ECO:0000256" key="6">
    <source>
        <dbReference type="ARBA" id="ARBA00022989"/>
    </source>
</evidence>
<keyword evidence="11" id="KW-1185">Reference proteome</keyword>
<evidence type="ECO:0000256" key="8">
    <source>
        <dbReference type="ARBA" id="ARBA00032768"/>
    </source>
</evidence>
<gene>
    <name evidence="10" type="ORF">SSX86_010698</name>
</gene>
<proteinExistence type="inferred from homology"/>
<evidence type="ECO:0000256" key="4">
    <source>
        <dbReference type="ARBA" id="ARBA00022692"/>
    </source>
</evidence>
<dbReference type="InterPro" id="IPR032675">
    <property type="entry name" value="LRR_dom_sf"/>
</dbReference>
<dbReference type="AlphaFoldDB" id="A0AAP0DFS1"/>
<dbReference type="Pfam" id="PF00560">
    <property type="entry name" value="LRR_1"/>
    <property type="match status" value="2"/>
</dbReference>
<dbReference type="GO" id="GO:0009538">
    <property type="term" value="C:photosystem I reaction center"/>
    <property type="evidence" value="ECO:0007669"/>
    <property type="project" value="InterPro"/>
</dbReference>
<dbReference type="FunFam" id="3.80.10.10:FF:000542">
    <property type="entry name" value="Leucine-rich repeat protein kinase family protein"/>
    <property type="match status" value="1"/>
</dbReference>
<comment type="similarity">
    <text evidence="2">Belongs to the PsaL family.</text>
</comment>
<keyword evidence="3" id="KW-0602">Photosynthesis</keyword>
<keyword evidence="6" id="KW-1133">Transmembrane helix</keyword>
<evidence type="ECO:0000256" key="3">
    <source>
        <dbReference type="ARBA" id="ARBA00022531"/>
    </source>
</evidence>
<dbReference type="Proteomes" id="UP001408789">
    <property type="component" value="Unassembled WGS sequence"/>
</dbReference>
<organism evidence="10 11">
    <name type="scientific">Deinandra increscens subsp. villosa</name>
    <dbReference type="NCBI Taxonomy" id="3103831"/>
    <lineage>
        <taxon>Eukaryota</taxon>
        <taxon>Viridiplantae</taxon>
        <taxon>Streptophyta</taxon>
        <taxon>Embryophyta</taxon>
        <taxon>Tracheophyta</taxon>
        <taxon>Spermatophyta</taxon>
        <taxon>Magnoliopsida</taxon>
        <taxon>eudicotyledons</taxon>
        <taxon>Gunneridae</taxon>
        <taxon>Pentapetalae</taxon>
        <taxon>asterids</taxon>
        <taxon>campanulids</taxon>
        <taxon>Asterales</taxon>
        <taxon>Asteraceae</taxon>
        <taxon>Asteroideae</taxon>
        <taxon>Heliantheae alliance</taxon>
        <taxon>Madieae</taxon>
        <taxon>Madiinae</taxon>
        <taxon>Deinandra</taxon>
    </lineage>
</organism>
<keyword evidence="5" id="KW-0603">Photosystem I</keyword>
<evidence type="ECO:0000313" key="10">
    <source>
        <dbReference type="EMBL" id="KAK9070298.1"/>
    </source>
</evidence>
<accession>A0AAP0DFS1</accession>
<dbReference type="InterPro" id="IPR003757">
    <property type="entry name" value="PSI_PsaL"/>
</dbReference>
<feature type="domain" description="Photosystem I PsaL reaction centre subunit XI" evidence="9">
    <location>
        <begin position="65"/>
        <end position="149"/>
    </location>
</feature>
<dbReference type="EMBL" id="JBCNJP010000012">
    <property type="protein sequence ID" value="KAK9070298.1"/>
    <property type="molecule type" value="Genomic_DNA"/>
</dbReference>
<dbReference type="InterPro" id="IPR001611">
    <property type="entry name" value="Leu-rich_rpt"/>
</dbReference>
<evidence type="ECO:0000259" key="9">
    <source>
        <dbReference type="Pfam" id="PF02605"/>
    </source>
</evidence>